<reference evidence="1 2" key="1">
    <citation type="journal article" date="2016" name="DNA Res.">
        <title>The draft genome of MD-2 pineapple using hybrid error correction of long reads.</title>
        <authorList>
            <person name="Redwan R.M."/>
            <person name="Saidin A."/>
            <person name="Kumar S.V."/>
        </authorList>
    </citation>
    <scope>NUCLEOTIDE SEQUENCE [LARGE SCALE GENOMIC DNA]</scope>
    <source>
        <strain evidence="2">cv. MD2</strain>
        <tissue evidence="1">Leaf</tissue>
    </source>
</reference>
<name>A0A199UF93_ANACO</name>
<dbReference type="Proteomes" id="UP000092600">
    <property type="component" value="Unassembled WGS sequence"/>
</dbReference>
<dbReference type="EMBL" id="LSRQ01008360">
    <property type="protein sequence ID" value="OAY63235.1"/>
    <property type="molecule type" value="Genomic_DNA"/>
</dbReference>
<proteinExistence type="predicted"/>
<evidence type="ECO:0000313" key="1">
    <source>
        <dbReference type="EMBL" id="OAY63235.1"/>
    </source>
</evidence>
<organism evidence="1 2">
    <name type="scientific">Ananas comosus</name>
    <name type="common">Pineapple</name>
    <name type="synonym">Ananas ananas</name>
    <dbReference type="NCBI Taxonomy" id="4615"/>
    <lineage>
        <taxon>Eukaryota</taxon>
        <taxon>Viridiplantae</taxon>
        <taxon>Streptophyta</taxon>
        <taxon>Embryophyta</taxon>
        <taxon>Tracheophyta</taxon>
        <taxon>Spermatophyta</taxon>
        <taxon>Magnoliopsida</taxon>
        <taxon>Liliopsida</taxon>
        <taxon>Poales</taxon>
        <taxon>Bromeliaceae</taxon>
        <taxon>Bromelioideae</taxon>
        <taxon>Ananas</taxon>
    </lineage>
</organism>
<sequence>MTKNRKTIAELISPNLPEEQVAMSRWNLKSCLVNLLGKLGSPLSKAIATLKTLLLLLRLRYLHSLRDLRFNTIPSNLSSSSPFLFGRPSNPHLAASALILCTHPSFLELNDPFNSL</sequence>
<accession>A0A199UF93</accession>
<dbReference type="AlphaFoldDB" id="A0A199UF93"/>
<comment type="caution">
    <text evidence="1">The sequence shown here is derived from an EMBL/GenBank/DDBJ whole genome shotgun (WGS) entry which is preliminary data.</text>
</comment>
<evidence type="ECO:0000313" key="2">
    <source>
        <dbReference type="Proteomes" id="UP000092600"/>
    </source>
</evidence>
<protein>
    <submittedName>
        <fullName evidence="1">Uncharacterized protein</fullName>
    </submittedName>
</protein>
<gene>
    <name evidence="1" type="ORF">ACMD2_20690</name>
</gene>